<evidence type="ECO:0000256" key="5">
    <source>
        <dbReference type="ARBA" id="ARBA00022989"/>
    </source>
</evidence>
<comment type="caution">
    <text evidence="9">The sequence shown here is derived from an EMBL/GenBank/DDBJ whole genome shotgun (WGS) entry which is preliminary data.</text>
</comment>
<name>A0A1F2P8P7_9EURY</name>
<dbReference type="PROSITE" id="PS50156">
    <property type="entry name" value="SSD"/>
    <property type="match status" value="2"/>
</dbReference>
<dbReference type="InterPro" id="IPR004869">
    <property type="entry name" value="MMPL_dom"/>
</dbReference>
<dbReference type="EMBL" id="LYOS01000004">
    <property type="protein sequence ID" value="OFV67415.1"/>
    <property type="molecule type" value="Genomic_DNA"/>
</dbReference>
<feature type="transmembrane region" description="Helical" evidence="7">
    <location>
        <begin position="662"/>
        <end position="683"/>
    </location>
</feature>
<reference evidence="9" key="1">
    <citation type="submission" date="2016-05" db="EMBL/GenBank/DDBJ databases">
        <title>Microbial consortia oxidize butane by reversing methanogenesis.</title>
        <authorList>
            <person name="Laso-Perez R."/>
            <person name="Richter M."/>
            <person name="Wegener G."/>
            <person name="Musat F."/>
        </authorList>
    </citation>
    <scope>NUCLEOTIDE SEQUENCE [LARGE SCALE GENOMIC DNA]</scope>
    <source>
        <strain evidence="9">BOX2</strain>
    </source>
</reference>
<gene>
    <name evidence="9" type="ORF">SCAL_001333</name>
</gene>
<feature type="transmembrane region" description="Helical" evidence="7">
    <location>
        <begin position="250"/>
        <end position="271"/>
    </location>
</feature>
<comment type="subcellular location">
    <subcellularLocation>
        <location evidence="1">Cell membrane</location>
        <topology evidence="1">Multi-pass membrane protein</topology>
    </subcellularLocation>
</comment>
<dbReference type="Proteomes" id="UP000186940">
    <property type="component" value="Unassembled WGS sequence"/>
</dbReference>
<protein>
    <submittedName>
        <fullName evidence="9">MFS transporter</fullName>
    </submittedName>
</protein>
<dbReference type="PANTHER" id="PTHR33406:SF6">
    <property type="entry name" value="MEMBRANE PROTEIN YDGH-RELATED"/>
    <property type="match status" value="1"/>
</dbReference>
<evidence type="ECO:0000313" key="9">
    <source>
        <dbReference type="EMBL" id="OFV67415.1"/>
    </source>
</evidence>
<feature type="transmembrane region" description="Helical" evidence="7">
    <location>
        <begin position="324"/>
        <end position="347"/>
    </location>
</feature>
<evidence type="ECO:0000256" key="4">
    <source>
        <dbReference type="ARBA" id="ARBA00022692"/>
    </source>
</evidence>
<organism evidence="9 10">
    <name type="scientific">Candidatus Syntropharchaeum caldarium</name>
    <dbReference type="NCBI Taxonomy" id="1838285"/>
    <lineage>
        <taxon>Archaea</taxon>
        <taxon>Methanobacteriati</taxon>
        <taxon>Methanobacteriota</taxon>
        <taxon>Stenosarchaea group</taxon>
        <taxon>Methanomicrobia</taxon>
        <taxon>Methanosarcinales</taxon>
        <taxon>ANME-2 cluster</taxon>
        <taxon>Candidatus Syntropharchaeum</taxon>
    </lineage>
</organism>
<sequence length="731" mass="81017">MIQSALDHWADISKRYYAVIIIAALITAAISYVGASEAEIDTDYYGFFYPETRYMEEIRYIQSEFPGTATILILIEADRINARTVLEEDMLTMTRDLVEAVSGIEGVQEVKSVLDLGSSKEEILSSPLEYRGLYIDKELKYSLVTVELDAKEVPEDAVLVETFQKTVDKVDKVGGSDVTITGLLTWGYAWDKSIRYGLRSSLMVGFAAIFFVLLLIFKRITTPFVILIPVSIAVLASFGLMHTIRIPLNFLTAMFGTVTLGLGVDYGIHLIHRYHEEVAKGNDRALNKACMMIGRNTLVTGVTTMAAFSSMAMSPIRMVVEYGIMSFIAISFSALAIFLFMPSLLLLEERIGVKQMNISNFSNMLGVERIIPKTMEKISDFSIKRTMGAVIIIGITLIPIAMGISALTSESDQDMWMPEDDPTMVAWRIVDDEFTDYEYSTILVRADDIRTPEILHAMVEIEESVEDVPGVVEVMGINNVIGVIPNSKTELEDLIASIPAETREKFVNHDYTASLLIIKTDTEIDEALVRQIDDAILYVETPADATFEHASFSTLFAQMESMMEETRGKTTMISIIAVLAILFTFFRSLFRILLAFSPVLFAIIYTIGIMGLMGIPYTPLTVIIATILVGLGTDYAVHFIARLREEREKGSDVREALHITTLNVGEAVVISTCTTMFGFLSLITVDLIPVQQFGIIAAIGLIYAAFFTPVLVSIGSIAQDRILSGLKSIIV</sequence>
<evidence type="ECO:0000256" key="3">
    <source>
        <dbReference type="ARBA" id="ARBA00022475"/>
    </source>
</evidence>
<dbReference type="Pfam" id="PF03176">
    <property type="entry name" value="MMPL"/>
    <property type="match status" value="2"/>
</dbReference>
<proteinExistence type="inferred from homology"/>
<evidence type="ECO:0000256" key="7">
    <source>
        <dbReference type="SAM" id="Phobius"/>
    </source>
</evidence>
<dbReference type="Gene3D" id="1.20.1640.10">
    <property type="entry name" value="Multidrug efflux transporter AcrB transmembrane domain"/>
    <property type="match status" value="2"/>
</dbReference>
<feature type="transmembrane region" description="Helical" evidence="7">
    <location>
        <begin position="593"/>
        <end position="615"/>
    </location>
</feature>
<evidence type="ECO:0000256" key="2">
    <source>
        <dbReference type="ARBA" id="ARBA00010157"/>
    </source>
</evidence>
<dbReference type="STRING" id="1838285.SCAL_001333"/>
<dbReference type="GO" id="GO:0005886">
    <property type="term" value="C:plasma membrane"/>
    <property type="evidence" value="ECO:0007669"/>
    <property type="project" value="UniProtKB-SubCell"/>
</dbReference>
<keyword evidence="3" id="KW-1003">Cell membrane</keyword>
<feature type="transmembrane region" description="Helical" evidence="7">
    <location>
        <begin position="387"/>
        <end position="407"/>
    </location>
</feature>
<evidence type="ECO:0000256" key="6">
    <source>
        <dbReference type="ARBA" id="ARBA00023136"/>
    </source>
</evidence>
<feature type="domain" description="SSD" evidence="8">
    <location>
        <begin position="227"/>
        <end position="347"/>
    </location>
</feature>
<keyword evidence="5 7" id="KW-1133">Transmembrane helix</keyword>
<feature type="transmembrane region" description="Helical" evidence="7">
    <location>
        <begin position="292"/>
        <end position="312"/>
    </location>
</feature>
<dbReference type="PATRIC" id="fig|1838285.3.peg.1354"/>
<keyword evidence="6 7" id="KW-0472">Membrane</keyword>
<feature type="transmembrane region" description="Helical" evidence="7">
    <location>
        <begin position="224"/>
        <end position="244"/>
    </location>
</feature>
<feature type="transmembrane region" description="Helical" evidence="7">
    <location>
        <begin position="568"/>
        <end position="586"/>
    </location>
</feature>
<comment type="similarity">
    <text evidence="2">Belongs to the resistance-nodulation-cell division (RND) (TC 2.A.6) family. MmpL subfamily.</text>
</comment>
<keyword evidence="10" id="KW-1185">Reference proteome</keyword>
<keyword evidence="4 7" id="KW-0812">Transmembrane</keyword>
<dbReference type="InterPro" id="IPR000731">
    <property type="entry name" value="SSD"/>
</dbReference>
<feature type="transmembrane region" description="Helical" evidence="7">
    <location>
        <begin position="196"/>
        <end position="217"/>
    </location>
</feature>
<feature type="transmembrane region" description="Helical" evidence="7">
    <location>
        <begin position="695"/>
        <end position="718"/>
    </location>
</feature>
<dbReference type="SUPFAM" id="SSF82866">
    <property type="entry name" value="Multidrug efflux transporter AcrB transmembrane domain"/>
    <property type="match status" value="2"/>
</dbReference>
<dbReference type="InterPro" id="IPR050545">
    <property type="entry name" value="Mycobact_MmpL"/>
</dbReference>
<accession>A0A1F2P8P7</accession>
<feature type="transmembrane region" description="Helical" evidence="7">
    <location>
        <begin position="621"/>
        <end position="641"/>
    </location>
</feature>
<feature type="domain" description="SSD" evidence="8">
    <location>
        <begin position="599"/>
        <end position="707"/>
    </location>
</feature>
<evidence type="ECO:0000313" key="10">
    <source>
        <dbReference type="Proteomes" id="UP000186940"/>
    </source>
</evidence>
<evidence type="ECO:0000256" key="1">
    <source>
        <dbReference type="ARBA" id="ARBA00004651"/>
    </source>
</evidence>
<evidence type="ECO:0000259" key="8">
    <source>
        <dbReference type="PROSITE" id="PS50156"/>
    </source>
</evidence>
<feature type="transmembrane region" description="Helical" evidence="7">
    <location>
        <begin position="16"/>
        <end position="35"/>
    </location>
</feature>
<dbReference type="AlphaFoldDB" id="A0A1F2P8P7"/>
<dbReference type="PANTHER" id="PTHR33406">
    <property type="entry name" value="MEMBRANE PROTEIN MJ1562-RELATED"/>
    <property type="match status" value="1"/>
</dbReference>